<organism evidence="1 2">
    <name type="scientific">Allacma fusca</name>
    <dbReference type="NCBI Taxonomy" id="39272"/>
    <lineage>
        <taxon>Eukaryota</taxon>
        <taxon>Metazoa</taxon>
        <taxon>Ecdysozoa</taxon>
        <taxon>Arthropoda</taxon>
        <taxon>Hexapoda</taxon>
        <taxon>Collembola</taxon>
        <taxon>Symphypleona</taxon>
        <taxon>Sminthuridae</taxon>
        <taxon>Allacma</taxon>
    </lineage>
</organism>
<gene>
    <name evidence="1" type="ORF">AFUS01_LOCUS2231</name>
</gene>
<comment type="caution">
    <text evidence="1">The sequence shown here is derived from an EMBL/GenBank/DDBJ whole genome shotgun (WGS) entry which is preliminary data.</text>
</comment>
<dbReference type="AlphaFoldDB" id="A0A8J2J7W9"/>
<feature type="non-terminal residue" evidence="1">
    <location>
        <position position="1"/>
    </location>
</feature>
<evidence type="ECO:0000313" key="1">
    <source>
        <dbReference type="EMBL" id="CAG7673171.1"/>
    </source>
</evidence>
<accession>A0A8J2J7W9</accession>
<evidence type="ECO:0000313" key="2">
    <source>
        <dbReference type="Proteomes" id="UP000708208"/>
    </source>
</evidence>
<proteinExistence type="predicted"/>
<name>A0A8J2J7W9_9HEXA</name>
<keyword evidence="2" id="KW-1185">Reference proteome</keyword>
<sequence>ELDGDVIIVAVRIVILYSII</sequence>
<reference evidence="1" key="1">
    <citation type="submission" date="2021-06" db="EMBL/GenBank/DDBJ databases">
        <authorList>
            <person name="Hodson N. C."/>
            <person name="Mongue J. A."/>
            <person name="Jaron S. K."/>
        </authorList>
    </citation>
    <scope>NUCLEOTIDE SEQUENCE</scope>
</reference>
<protein>
    <submittedName>
        <fullName evidence="1">Uncharacterized protein</fullName>
    </submittedName>
</protein>
<dbReference type="Proteomes" id="UP000708208">
    <property type="component" value="Unassembled WGS sequence"/>
</dbReference>
<dbReference type="EMBL" id="CAJVCH010012728">
    <property type="protein sequence ID" value="CAG7673171.1"/>
    <property type="molecule type" value="Genomic_DNA"/>
</dbReference>